<dbReference type="InterPro" id="IPR051906">
    <property type="entry name" value="TolC-like"/>
</dbReference>
<dbReference type="Pfam" id="PF02321">
    <property type="entry name" value="OEP"/>
    <property type="match status" value="1"/>
</dbReference>
<keyword evidence="7" id="KW-0998">Cell outer membrane</keyword>
<keyword evidence="4" id="KW-1134">Transmembrane beta strand</keyword>
<comment type="similarity">
    <text evidence="2">Belongs to the outer membrane factor (OMF) (TC 1.B.17) family.</text>
</comment>
<evidence type="ECO:0000256" key="4">
    <source>
        <dbReference type="ARBA" id="ARBA00022452"/>
    </source>
</evidence>
<protein>
    <recommendedName>
        <fullName evidence="10">Transporter</fullName>
    </recommendedName>
</protein>
<comment type="subcellular location">
    <subcellularLocation>
        <location evidence="1">Cell outer membrane</location>
    </subcellularLocation>
</comment>
<dbReference type="AlphaFoldDB" id="A0A1A9IBC1"/>
<dbReference type="InterPro" id="IPR003423">
    <property type="entry name" value="OMP_efflux"/>
</dbReference>
<keyword evidence="6" id="KW-0472">Membrane</keyword>
<dbReference type="GO" id="GO:0015288">
    <property type="term" value="F:porin activity"/>
    <property type="evidence" value="ECO:0007669"/>
    <property type="project" value="TreeGrafter"/>
</dbReference>
<evidence type="ECO:0000313" key="8">
    <source>
        <dbReference type="EMBL" id="ANH84060.1"/>
    </source>
</evidence>
<reference evidence="8 9" key="1">
    <citation type="submission" date="2016-05" db="EMBL/GenBank/DDBJ databases">
        <title>Niabella ginsenosidivorans BS26 whole genome sequencing.</title>
        <authorList>
            <person name="Im W.T."/>
            <person name="Siddiqi M.Z."/>
        </authorList>
    </citation>
    <scope>NUCLEOTIDE SEQUENCE [LARGE SCALE GENOMIC DNA]</scope>
    <source>
        <strain evidence="8 9">BS26</strain>
    </source>
</reference>
<sequence length="440" mass="49332">MARQSVETRQQQYNASKLNLLPKADLLAGYNHLSKPLTLDMGELKDGIVEGAANQSVNTANTLYNQITGNELPKAVQDRIYSTTESIINAFYPTGNPEISRQDFVTAGILFRQPIYLGGKLKALQELAKQQLESGKVNLDAVNDQLKFSIASQYIQILYLNSMLNKQAQLVTAFNKTQQSAEDLLKAEIIPPYQKKWADVIQAQGRTSYENLKLEKENALLQMKQLMGMALTDSVIINDTLADNAQLPPEFLDPDIEQNPDLRLLNSKHDEANIVVKTTKTANIPNVFGIANYQFLQKNLPAIMPPWMVGIEMQWSLLDWVQNSKKVKAARSLSTESELLIRQKKETLNLGTRIAQNKILSLRNQMLTLKMASSEAANTAAIVQTRLENSLASVKDVNDAQQLQFEAEKIYYTSLLAYKIAIATYFYILGKPETIAQFIN</sequence>
<dbReference type="GO" id="GO:1990281">
    <property type="term" value="C:efflux pump complex"/>
    <property type="evidence" value="ECO:0007669"/>
    <property type="project" value="TreeGrafter"/>
</dbReference>
<dbReference type="SUPFAM" id="SSF56954">
    <property type="entry name" value="Outer membrane efflux proteins (OEP)"/>
    <property type="match status" value="1"/>
</dbReference>
<evidence type="ECO:0000256" key="5">
    <source>
        <dbReference type="ARBA" id="ARBA00022692"/>
    </source>
</evidence>
<accession>A0A1A9IBC1</accession>
<evidence type="ECO:0008006" key="10">
    <source>
        <dbReference type="Google" id="ProtNLM"/>
    </source>
</evidence>
<dbReference type="KEGG" id="nia:A8C56_18930"/>
<evidence type="ECO:0000256" key="7">
    <source>
        <dbReference type="ARBA" id="ARBA00023237"/>
    </source>
</evidence>
<dbReference type="Proteomes" id="UP000077667">
    <property type="component" value="Chromosome"/>
</dbReference>
<dbReference type="GO" id="GO:0015562">
    <property type="term" value="F:efflux transmembrane transporter activity"/>
    <property type="evidence" value="ECO:0007669"/>
    <property type="project" value="InterPro"/>
</dbReference>
<dbReference type="PANTHER" id="PTHR30026:SF20">
    <property type="entry name" value="OUTER MEMBRANE PROTEIN TOLC"/>
    <property type="match status" value="1"/>
</dbReference>
<evidence type="ECO:0000256" key="1">
    <source>
        <dbReference type="ARBA" id="ARBA00004442"/>
    </source>
</evidence>
<evidence type="ECO:0000313" key="9">
    <source>
        <dbReference type="Proteomes" id="UP000077667"/>
    </source>
</evidence>
<dbReference type="Gene3D" id="1.20.1600.10">
    <property type="entry name" value="Outer membrane efflux proteins (OEP)"/>
    <property type="match status" value="1"/>
</dbReference>
<keyword evidence="9" id="KW-1185">Reference proteome</keyword>
<evidence type="ECO:0000256" key="6">
    <source>
        <dbReference type="ARBA" id="ARBA00023136"/>
    </source>
</evidence>
<dbReference type="PANTHER" id="PTHR30026">
    <property type="entry name" value="OUTER MEMBRANE PROTEIN TOLC"/>
    <property type="match status" value="1"/>
</dbReference>
<proteinExistence type="inferred from homology"/>
<dbReference type="STRING" id="1176587.A8C56_18930"/>
<keyword evidence="5" id="KW-0812">Transmembrane</keyword>
<name>A0A1A9IBC1_9BACT</name>
<organism evidence="8 9">
    <name type="scientific">Niabella ginsenosidivorans</name>
    <dbReference type="NCBI Taxonomy" id="1176587"/>
    <lineage>
        <taxon>Bacteria</taxon>
        <taxon>Pseudomonadati</taxon>
        <taxon>Bacteroidota</taxon>
        <taxon>Chitinophagia</taxon>
        <taxon>Chitinophagales</taxon>
        <taxon>Chitinophagaceae</taxon>
        <taxon>Niabella</taxon>
    </lineage>
</organism>
<evidence type="ECO:0000256" key="2">
    <source>
        <dbReference type="ARBA" id="ARBA00007613"/>
    </source>
</evidence>
<gene>
    <name evidence="8" type="ORF">A8C56_18930</name>
</gene>
<evidence type="ECO:0000256" key="3">
    <source>
        <dbReference type="ARBA" id="ARBA00022448"/>
    </source>
</evidence>
<dbReference type="EMBL" id="CP015772">
    <property type="protein sequence ID" value="ANH84060.1"/>
    <property type="molecule type" value="Genomic_DNA"/>
</dbReference>
<keyword evidence="3" id="KW-0813">Transport</keyword>
<dbReference type="GO" id="GO:0009279">
    <property type="term" value="C:cell outer membrane"/>
    <property type="evidence" value="ECO:0007669"/>
    <property type="project" value="UniProtKB-SubCell"/>
</dbReference>